<proteinExistence type="predicted"/>
<accession>A0A518GD87</accession>
<dbReference type="Proteomes" id="UP000318017">
    <property type="component" value="Chromosome"/>
</dbReference>
<organism evidence="1 2">
    <name type="scientific">Aureliella helgolandensis</name>
    <dbReference type="NCBI Taxonomy" id="2527968"/>
    <lineage>
        <taxon>Bacteria</taxon>
        <taxon>Pseudomonadati</taxon>
        <taxon>Planctomycetota</taxon>
        <taxon>Planctomycetia</taxon>
        <taxon>Pirellulales</taxon>
        <taxon>Pirellulaceae</taxon>
        <taxon>Aureliella</taxon>
    </lineage>
</organism>
<gene>
    <name evidence="1" type="ORF">Q31a_49360</name>
</gene>
<name>A0A518GD87_9BACT</name>
<dbReference type="AlphaFoldDB" id="A0A518GD87"/>
<evidence type="ECO:0000313" key="1">
    <source>
        <dbReference type="EMBL" id="QDV26562.1"/>
    </source>
</evidence>
<sequence>MNKHSLPQSPDGARPAVPVYNLTIFVAVADTGGFRARIANLELESMDGPTMRDALSKSVQSAKEAIRKCLENQQAVPWRETMLQKQSHEQQFLVPLHL</sequence>
<dbReference type="KEGG" id="ahel:Q31a_49360"/>
<dbReference type="EMBL" id="CP036298">
    <property type="protein sequence ID" value="QDV26562.1"/>
    <property type="molecule type" value="Genomic_DNA"/>
</dbReference>
<keyword evidence="2" id="KW-1185">Reference proteome</keyword>
<dbReference type="RefSeq" id="WP_145082767.1">
    <property type="nucleotide sequence ID" value="NZ_CP036298.1"/>
</dbReference>
<evidence type="ECO:0008006" key="3">
    <source>
        <dbReference type="Google" id="ProtNLM"/>
    </source>
</evidence>
<evidence type="ECO:0000313" key="2">
    <source>
        <dbReference type="Proteomes" id="UP000318017"/>
    </source>
</evidence>
<reference evidence="1 2" key="1">
    <citation type="submission" date="2019-02" db="EMBL/GenBank/DDBJ databases">
        <title>Deep-cultivation of Planctomycetes and their phenomic and genomic characterization uncovers novel biology.</title>
        <authorList>
            <person name="Wiegand S."/>
            <person name="Jogler M."/>
            <person name="Boedeker C."/>
            <person name="Pinto D."/>
            <person name="Vollmers J."/>
            <person name="Rivas-Marin E."/>
            <person name="Kohn T."/>
            <person name="Peeters S.H."/>
            <person name="Heuer A."/>
            <person name="Rast P."/>
            <person name="Oberbeckmann S."/>
            <person name="Bunk B."/>
            <person name="Jeske O."/>
            <person name="Meyerdierks A."/>
            <person name="Storesund J.E."/>
            <person name="Kallscheuer N."/>
            <person name="Luecker S."/>
            <person name="Lage O.M."/>
            <person name="Pohl T."/>
            <person name="Merkel B.J."/>
            <person name="Hornburger P."/>
            <person name="Mueller R.-W."/>
            <person name="Bruemmer F."/>
            <person name="Labrenz M."/>
            <person name="Spormann A.M."/>
            <person name="Op den Camp H."/>
            <person name="Overmann J."/>
            <person name="Amann R."/>
            <person name="Jetten M.S.M."/>
            <person name="Mascher T."/>
            <person name="Medema M.H."/>
            <person name="Devos D.P."/>
            <person name="Kaster A.-K."/>
            <person name="Ovreas L."/>
            <person name="Rohde M."/>
            <person name="Galperin M.Y."/>
            <person name="Jogler C."/>
        </authorList>
    </citation>
    <scope>NUCLEOTIDE SEQUENCE [LARGE SCALE GENOMIC DNA]</scope>
    <source>
        <strain evidence="1 2">Q31a</strain>
    </source>
</reference>
<protein>
    <recommendedName>
        <fullName evidence="3">HicB-like antitoxin of toxin-antitoxin system domain-containing protein</fullName>
    </recommendedName>
</protein>